<name>A0A6J4RZ42_9ACTN</name>
<evidence type="ECO:0000313" key="2">
    <source>
        <dbReference type="EMBL" id="CAA9485521.1"/>
    </source>
</evidence>
<reference evidence="2" key="1">
    <citation type="submission" date="2020-02" db="EMBL/GenBank/DDBJ databases">
        <authorList>
            <person name="Meier V. D."/>
        </authorList>
    </citation>
    <scope>NUCLEOTIDE SEQUENCE</scope>
    <source>
        <strain evidence="2">AVDCRST_MAG38</strain>
    </source>
</reference>
<feature type="compositionally biased region" description="Basic and acidic residues" evidence="1">
    <location>
        <begin position="51"/>
        <end position="79"/>
    </location>
</feature>
<organism evidence="2">
    <name type="scientific">uncultured Solirubrobacteraceae bacterium</name>
    <dbReference type="NCBI Taxonomy" id="1162706"/>
    <lineage>
        <taxon>Bacteria</taxon>
        <taxon>Bacillati</taxon>
        <taxon>Actinomycetota</taxon>
        <taxon>Thermoleophilia</taxon>
        <taxon>Solirubrobacterales</taxon>
        <taxon>Solirubrobacteraceae</taxon>
        <taxon>environmental samples</taxon>
    </lineage>
</organism>
<dbReference type="InterPro" id="IPR035172">
    <property type="entry name" value="DUF5302"/>
</dbReference>
<gene>
    <name evidence="2" type="ORF">AVDCRST_MAG38-2302</name>
</gene>
<feature type="compositionally biased region" description="Basic and acidic residues" evidence="1">
    <location>
        <begin position="1"/>
        <end position="29"/>
    </location>
</feature>
<dbReference type="EMBL" id="CADCVJ010000197">
    <property type="protein sequence ID" value="CAA9485521.1"/>
    <property type="molecule type" value="Genomic_DNA"/>
</dbReference>
<evidence type="ECO:0000256" key="1">
    <source>
        <dbReference type="SAM" id="MobiDB-lite"/>
    </source>
</evidence>
<sequence>MDEEQQRRFREAVDRKSEAAREASEHPEQNPRLGSPVTLDASGQMQPGIQTDDRKTQDTFSVRDKNSGKGKKTADKWNQ</sequence>
<dbReference type="Pfam" id="PF17227">
    <property type="entry name" value="DUF5302"/>
    <property type="match status" value="1"/>
</dbReference>
<proteinExistence type="predicted"/>
<accession>A0A6J4RZ42</accession>
<dbReference type="AlphaFoldDB" id="A0A6J4RZ42"/>
<feature type="region of interest" description="Disordered" evidence="1">
    <location>
        <begin position="1"/>
        <end position="79"/>
    </location>
</feature>
<protein>
    <submittedName>
        <fullName evidence="2">Uncharacterized protein</fullName>
    </submittedName>
</protein>